<dbReference type="PANTHER" id="PTHR23049">
    <property type="entry name" value="MYOSIN REGULATORY LIGHT CHAIN 2"/>
    <property type="match status" value="1"/>
</dbReference>
<dbReference type="PROSITE" id="PS00018">
    <property type="entry name" value="EF_HAND_1"/>
    <property type="match status" value="1"/>
</dbReference>
<feature type="region of interest" description="Disordered" evidence="3">
    <location>
        <begin position="181"/>
        <end position="200"/>
    </location>
</feature>
<dbReference type="InterPro" id="IPR018247">
    <property type="entry name" value="EF_Hand_1_Ca_BS"/>
</dbReference>
<dbReference type="OMA" id="WEFDENM"/>
<feature type="domain" description="EF-hand" evidence="4">
    <location>
        <begin position="15"/>
        <end position="50"/>
    </location>
</feature>
<feature type="compositionally biased region" description="Basic residues" evidence="3">
    <location>
        <begin position="188"/>
        <end position="200"/>
    </location>
</feature>
<dbReference type="EMBL" id="JH992965">
    <property type="protein sequence ID" value="EKX55483.1"/>
    <property type="molecule type" value="Genomic_DNA"/>
</dbReference>
<dbReference type="InterPro" id="IPR002048">
    <property type="entry name" value="EF_hand_dom"/>
</dbReference>
<accession>L1K544</accession>
<proteinExistence type="predicted"/>
<dbReference type="SUPFAM" id="SSF47473">
    <property type="entry name" value="EF-hand"/>
    <property type="match status" value="1"/>
</dbReference>
<dbReference type="KEGG" id="gtt:GUITHDRAFT_99259"/>
<protein>
    <recommendedName>
        <fullName evidence="4">EF-hand domain-containing protein</fullName>
    </recommendedName>
</protein>
<dbReference type="AlphaFoldDB" id="L1K544"/>
<evidence type="ECO:0000259" key="4">
    <source>
        <dbReference type="PROSITE" id="PS50222"/>
    </source>
</evidence>
<evidence type="ECO:0000313" key="7">
    <source>
        <dbReference type="Proteomes" id="UP000011087"/>
    </source>
</evidence>
<keyword evidence="1" id="KW-0677">Repeat</keyword>
<dbReference type="InterPro" id="IPR011992">
    <property type="entry name" value="EF-hand-dom_pair"/>
</dbReference>
<dbReference type="GO" id="GO:0005509">
    <property type="term" value="F:calcium ion binding"/>
    <property type="evidence" value="ECO:0007669"/>
    <property type="project" value="InterPro"/>
</dbReference>
<dbReference type="OrthoDB" id="6256369at2759"/>
<dbReference type="STRING" id="905079.L1K544"/>
<organism evidence="5">
    <name type="scientific">Guillardia theta (strain CCMP2712)</name>
    <name type="common">Cryptophyte</name>
    <dbReference type="NCBI Taxonomy" id="905079"/>
    <lineage>
        <taxon>Eukaryota</taxon>
        <taxon>Cryptophyceae</taxon>
        <taxon>Pyrenomonadales</taxon>
        <taxon>Geminigeraceae</taxon>
        <taxon>Guillardia</taxon>
    </lineage>
</organism>
<evidence type="ECO:0000313" key="5">
    <source>
        <dbReference type="EMBL" id="EKX55483.1"/>
    </source>
</evidence>
<dbReference type="GeneID" id="17312193"/>
<keyword evidence="7" id="KW-1185">Reference proteome</keyword>
<evidence type="ECO:0000256" key="2">
    <source>
        <dbReference type="ARBA" id="ARBA00022837"/>
    </source>
</evidence>
<dbReference type="SMART" id="SM00054">
    <property type="entry name" value="EFh"/>
    <property type="match status" value="3"/>
</dbReference>
<dbReference type="RefSeq" id="XP_005842463.1">
    <property type="nucleotide sequence ID" value="XM_005842406.1"/>
</dbReference>
<evidence type="ECO:0000256" key="1">
    <source>
        <dbReference type="ARBA" id="ARBA00022737"/>
    </source>
</evidence>
<reference evidence="7" key="2">
    <citation type="submission" date="2012-11" db="EMBL/GenBank/DDBJ databases">
        <authorList>
            <person name="Kuo A."/>
            <person name="Curtis B.A."/>
            <person name="Tanifuji G."/>
            <person name="Burki F."/>
            <person name="Gruber A."/>
            <person name="Irimia M."/>
            <person name="Maruyama S."/>
            <person name="Arias M.C."/>
            <person name="Ball S.G."/>
            <person name="Gile G.H."/>
            <person name="Hirakawa Y."/>
            <person name="Hopkins J.F."/>
            <person name="Rensing S.A."/>
            <person name="Schmutz J."/>
            <person name="Symeonidi A."/>
            <person name="Elias M."/>
            <person name="Eveleigh R.J."/>
            <person name="Herman E.K."/>
            <person name="Klute M.J."/>
            <person name="Nakayama T."/>
            <person name="Obornik M."/>
            <person name="Reyes-Prieto A."/>
            <person name="Armbrust E.V."/>
            <person name="Aves S.J."/>
            <person name="Beiko R.G."/>
            <person name="Coutinho P."/>
            <person name="Dacks J.B."/>
            <person name="Durnford D.G."/>
            <person name="Fast N.M."/>
            <person name="Green B.R."/>
            <person name="Grisdale C."/>
            <person name="Hempe F."/>
            <person name="Henrissat B."/>
            <person name="Hoppner M.P."/>
            <person name="Ishida K.-I."/>
            <person name="Kim E."/>
            <person name="Koreny L."/>
            <person name="Kroth P.G."/>
            <person name="Liu Y."/>
            <person name="Malik S.-B."/>
            <person name="Maier U.G."/>
            <person name="McRose D."/>
            <person name="Mock T."/>
            <person name="Neilson J.A."/>
            <person name="Onodera N.T."/>
            <person name="Poole A.M."/>
            <person name="Pritham E.J."/>
            <person name="Richards T.A."/>
            <person name="Rocap G."/>
            <person name="Roy S.W."/>
            <person name="Sarai C."/>
            <person name="Schaack S."/>
            <person name="Shirato S."/>
            <person name="Slamovits C.H."/>
            <person name="Spencer D.F."/>
            <person name="Suzuki S."/>
            <person name="Worden A.Z."/>
            <person name="Zauner S."/>
            <person name="Barry K."/>
            <person name="Bell C."/>
            <person name="Bharti A.K."/>
            <person name="Crow J.A."/>
            <person name="Grimwood J."/>
            <person name="Kramer R."/>
            <person name="Lindquist E."/>
            <person name="Lucas S."/>
            <person name="Salamov A."/>
            <person name="McFadden G.I."/>
            <person name="Lane C.E."/>
            <person name="Keeling P.J."/>
            <person name="Gray M.W."/>
            <person name="Grigoriev I.V."/>
            <person name="Archibald J.M."/>
        </authorList>
    </citation>
    <scope>NUCLEOTIDE SEQUENCE</scope>
    <source>
        <strain evidence="7">CCMP2712</strain>
    </source>
</reference>
<gene>
    <name evidence="5" type="ORF">GUITHDRAFT_99259</name>
</gene>
<dbReference type="PROSITE" id="PS50222">
    <property type="entry name" value="EF_HAND_2"/>
    <property type="match status" value="1"/>
</dbReference>
<dbReference type="InterPro" id="IPR050403">
    <property type="entry name" value="Myosin_RLC"/>
</dbReference>
<reference evidence="6" key="3">
    <citation type="submission" date="2015-06" db="UniProtKB">
        <authorList>
            <consortium name="EnsemblProtists"/>
        </authorList>
    </citation>
    <scope>IDENTIFICATION</scope>
</reference>
<dbReference type="eggNOG" id="ENOG502S9ZB">
    <property type="taxonomic scope" value="Eukaryota"/>
</dbReference>
<dbReference type="Pfam" id="PF13499">
    <property type="entry name" value="EF-hand_7"/>
    <property type="match status" value="1"/>
</dbReference>
<dbReference type="Gene3D" id="1.10.238.10">
    <property type="entry name" value="EF-hand"/>
    <property type="match status" value="2"/>
</dbReference>
<dbReference type="Proteomes" id="UP000011087">
    <property type="component" value="Unassembled WGS sequence"/>
</dbReference>
<evidence type="ECO:0000256" key="3">
    <source>
        <dbReference type="SAM" id="MobiDB-lite"/>
    </source>
</evidence>
<keyword evidence="2" id="KW-0106">Calcium</keyword>
<dbReference type="CDD" id="cd00051">
    <property type="entry name" value="EFh"/>
    <property type="match status" value="1"/>
</dbReference>
<dbReference type="PaxDb" id="55529-EKX55483"/>
<dbReference type="EnsemblProtists" id="EKX55483">
    <property type="protein sequence ID" value="EKX55483"/>
    <property type="gene ID" value="GUITHDRAFT_99259"/>
</dbReference>
<dbReference type="HOGENOM" id="CLU_061288_12_0_1"/>
<sequence>MWKQLEQGLIELSKGEEDRLRRVFERLDRNGDGFIDVADLRAVMATLNYEPAKGELEDMIWEVDENMSKSLKSVTMMLCTCNLHCSYQAFSIMYRRVRMDAAGIEPRKLYTLADFMMNDKNGDCKVAMDEAVQLMFMRYGKSFSQDEIKMLFKDTADKSGTISFREFRDYVERQHDALEKKREEAKLKSMKGRPKGKTLD</sequence>
<reference evidence="5 7" key="1">
    <citation type="journal article" date="2012" name="Nature">
        <title>Algal genomes reveal evolutionary mosaicism and the fate of nucleomorphs.</title>
        <authorList>
            <consortium name="DOE Joint Genome Institute"/>
            <person name="Curtis B.A."/>
            <person name="Tanifuji G."/>
            <person name="Burki F."/>
            <person name="Gruber A."/>
            <person name="Irimia M."/>
            <person name="Maruyama S."/>
            <person name="Arias M.C."/>
            <person name="Ball S.G."/>
            <person name="Gile G.H."/>
            <person name="Hirakawa Y."/>
            <person name="Hopkins J.F."/>
            <person name="Kuo A."/>
            <person name="Rensing S.A."/>
            <person name="Schmutz J."/>
            <person name="Symeonidi A."/>
            <person name="Elias M."/>
            <person name="Eveleigh R.J."/>
            <person name="Herman E.K."/>
            <person name="Klute M.J."/>
            <person name="Nakayama T."/>
            <person name="Obornik M."/>
            <person name="Reyes-Prieto A."/>
            <person name="Armbrust E.V."/>
            <person name="Aves S.J."/>
            <person name="Beiko R.G."/>
            <person name="Coutinho P."/>
            <person name="Dacks J.B."/>
            <person name="Durnford D.G."/>
            <person name="Fast N.M."/>
            <person name="Green B.R."/>
            <person name="Grisdale C.J."/>
            <person name="Hempel F."/>
            <person name="Henrissat B."/>
            <person name="Hoppner M.P."/>
            <person name="Ishida K."/>
            <person name="Kim E."/>
            <person name="Koreny L."/>
            <person name="Kroth P.G."/>
            <person name="Liu Y."/>
            <person name="Malik S.B."/>
            <person name="Maier U.G."/>
            <person name="McRose D."/>
            <person name="Mock T."/>
            <person name="Neilson J.A."/>
            <person name="Onodera N.T."/>
            <person name="Poole A.M."/>
            <person name="Pritham E.J."/>
            <person name="Richards T.A."/>
            <person name="Rocap G."/>
            <person name="Roy S.W."/>
            <person name="Sarai C."/>
            <person name="Schaack S."/>
            <person name="Shirato S."/>
            <person name="Slamovits C.H."/>
            <person name="Spencer D.F."/>
            <person name="Suzuki S."/>
            <person name="Worden A.Z."/>
            <person name="Zauner S."/>
            <person name="Barry K."/>
            <person name="Bell C."/>
            <person name="Bharti A.K."/>
            <person name="Crow J.A."/>
            <person name="Grimwood J."/>
            <person name="Kramer R."/>
            <person name="Lindquist E."/>
            <person name="Lucas S."/>
            <person name="Salamov A."/>
            <person name="McFadden G.I."/>
            <person name="Lane C.E."/>
            <person name="Keeling P.J."/>
            <person name="Gray M.W."/>
            <person name="Grigoriev I.V."/>
            <person name="Archibald J.M."/>
        </authorList>
    </citation>
    <scope>NUCLEOTIDE SEQUENCE</scope>
    <source>
        <strain evidence="5 7">CCMP2712</strain>
    </source>
</reference>
<name>L1K544_GUITC</name>
<evidence type="ECO:0000313" key="6">
    <source>
        <dbReference type="EnsemblProtists" id="EKX55483"/>
    </source>
</evidence>